<evidence type="ECO:0000256" key="1">
    <source>
        <dbReference type="ARBA" id="ARBA00006226"/>
    </source>
</evidence>
<evidence type="ECO:0000313" key="3">
    <source>
        <dbReference type="EMBL" id="KNZ69315.1"/>
    </source>
</evidence>
<sequence length="105" mass="12237">MEKYEVELLPAAYTDLDEIFDYIMVDNTQAAAGMLDNIMQALRRLENFPHSGTPLLNSSLKKFDFRMIIIEPYIAFYRLINNKVVVYRILHGARNYPHLLKGTLE</sequence>
<dbReference type="EMBL" id="LGTE01000014">
    <property type="protein sequence ID" value="KNZ69315.1"/>
    <property type="molecule type" value="Genomic_DNA"/>
</dbReference>
<dbReference type="Pfam" id="PF05016">
    <property type="entry name" value="ParE_toxin"/>
    <property type="match status" value="1"/>
</dbReference>
<name>A0A0L6W1A5_9FIRM</name>
<dbReference type="RefSeq" id="WP_013119858.1">
    <property type="nucleotide sequence ID" value="NZ_LGTE01000014.1"/>
</dbReference>
<comment type="similarity">
    <text evidence="1">Belongs to the RelE toxin family.</text>
</comment>
<comment type="caution">
    <text evidence="3">The sequence shown here is derived from an EMBL/GenBank/DDBJ whole genome shotgun (WGS) entry which is preliminary data.</text>
</comment>
<dbReference type="PANTHER" id="PTHR33755">
    <property type="entry name" value="TOXIN PARE1-RELATED"/>
    <property type="match status" value="1"/>
</dbReference>
<dbReference type="InterPro" id="IPR035093">
    <property type="entry name" value="RelE/ParE_toxin_dom_sf"/>
</dbReference>
<proteinExistence type="inferred from homology"/>
<gene>
    <name evidence="3" type="ORF">Tfer_2112</name>
</gene>
<dbReference type="AlphaFoldDB" id="A0A0L6W1A5"/>
<evidence type="ECO:0000313" key="4">
    <source>
        <dbReference type="Proteomes" id="UP000037175"/>
    </source>
</evidence>
<dbReference type="Proteomes" id="UP000037175">
    <property type="component" value="Unassembled WGS sequence"/>
</dbReference>
<dbReference type="InterPro" id="IPR051803">
    <property type="entry name" value="TA_system_RelE-like_toxin"/>
</dbReference>
<protein>
    <submittedName>
        <fullName evidence="3">RelE/StbE family addiction module toxin</fullName>
    </submittedName>
</protein>
<dbReference type="Gene3D" id="3.30.2310.20">
    <property type="entry name" value="RelE-like"/>
    <property type="match status" value="1"/>
</dbReference>
<organism evidence="3 4">
    <name type="scientific">Thermincola ferriacetica</name>
    <dbReference type="NCBI Taxonomy" id="281456"/>
    <lineage>
        <taxon>Bacteria</taxon>
        <taxon>Bacillati</taxon>
        <taxon>Bacillota</taxon>
        <taxon>Clostridia</taxon>
        <taxon>Eubacteriales</taxon>
        <taxon>Thermincolaceae</taxon>
        <taxon>Thermincola</taxon>
    </lineage>
</organism>
<reference evidence="4" key="1">
    <citation type="submission" date="2015-07" db="EMBL/GenBank/DDBJ databases">
        <title>Complete Genome of Thermincola ferriacetica strain Z-0001T.</title>
        <authorList>
            <person name="Lusk B."/>
            <person name="Badalamenti J.P."/>
            <person name="Parameswaran P."/>
            <person name="Bond D.R."/>
            <person name="Torres C.I."/>
        </authorList>
    </citation>
    <scope>NUCLEOTIDE SEQUENCE [LARGE SCALE GENOMIC DNA]</scope>
    <source>
        <strain evidence="4">Z-0001</strain>
    </source>
</reference>
<keyword evidence="2" id="KW-1277">Toxin-antitoxin system</keyword>
<keyword evidence="4" id="KW-1185">Reference proteome</keyword>
<evidence type="ECO:0000256" key="2">
    <source>
        <dbReference type="ARBA" id="ARBA00022649"/>
    </source>
</evidence>
<accession>A0A0L6W1A5</accession>
<dbReference type="InterPro" id="IPR007712">
    <property type="entry name" value="RelE/ParE_toxin"/>
</dbReference>